<dbReference type="Gene3D" id="1.10.1220.10">
    <property type="entry name" value="Met repressor-like"/>
    <property type="match status" value="1"/>
</dbReference>
<dbReference type="Pfam" id="PF09274">
    <property type="entry name" value="ParG"/>
    <property type="match status" value="1"/>
</dbReference>
<evidence type="ECO:0000313" key="1">
    <source>
        <dbReference type="EMBL" id="RMT20453.1"/>
    </source>
</evidence>
<comment type="caution">
    <text evidence="1">The sequence shown here is derived from an EMBL/GenBank/DDBJ whole genome shotgun (WGS) entry which is preliminary data.</text>
</comment>
<proteinExistence type="predicted"/>
<name>A0A3M5JBD5_PSEA0</name>
<dbReference type="InterPro" id="IPR015354">
    <property type="entry name" value="DNA_partition_ParG"/>
</dbReference>
<dbReference type="EMBL" id="RBTD01000214">
    <property type="protein sequence ID" value="RMT20453.1"/>
    <property type="molecule type" value="Genomic_DNA"/>
</dbReference>
<dbReference type="RefSeq" id="WP_122322240.1">
    <property type="nucleotide sequence ID" value="NZ_RBTD01000214.1"/>
</dbReference>
<gene>
    <name evidence="1" type="ORF">ALP52_00586</name>
</gene>
<dbReference type="InterPro" id="IPR010985">
    <property type="entry name" value="Ribbon_hlx_hlx"/>
</dbReference>
<dbReference type="GO" id="GO:0006355">
    <property type="term" value="P:regulation of DNA-templated transcription"/>
    <property type="evidence" value="ECO:0007669"/>
    <property type="project" value="InterPro"/>
</dbReference>
<evidence type="ECO:0000313" key="2">
    <source>
        <dbReference type="Proteomes" id="UP000276194"/>
    </source>
</evidence>
<dbReference type="InterPro" id="IPR013321">
    <property type="entry name" value="Arc_rbn_hlx_hlx"/>
</dbReference>
<reference evidence="1 2" key="1">
    <citation type="submission" date="2018-08" db="EMBL/GenBank/DDBJ databases">
        <title>Recombination of ecologically and evolutionarily significant loci maintains genetic cohesion in the Pseudomonas syringae species complex.</title>
        <authorList>
            <person name="Dillon M."/>
            <person name="Thakur S."/>
            <person name="Almeida R.N.D."/>
            <person name="Weir B.S."/>
            <person name="Guttman D.S."/>
        </authorList>
    </citation>
    <scope>NUCLEOTIDE SEQUENCE [LARGE SCALE GENOMIC DNA]</scope>
    <source>
        <strain evidence="1 2">ICMP 6941</strain>
    </source>
</reference>
<protein>
    <submittedName>
        <fullName evidence="1">ParG</fullName>
    </submittedName>
</protein>
<dbReference type="Proteomes" id="UP000276194">
    <property type="component" value="Unassembled WGS sequence"/>
</dbReference>
<accession>A0A3M5JBD5</accession>
<dbReference type="SUPFAM" id="SSF47598">
    <property type="entry name" value="Ribbon-helix-helix"/>
    <property type="match status" value="1"/>
</dbReference>
<dbReference type="AlphaFoldDB" id="A0A3M5JBD5"/>
<sequence>MSKTAEKKPLMTLGKAKVNVAEIAAKNDGAKTPAKEQKRLNVNIDSDLHRRFKKAVVSQDTDMTEVLTDLLEGWLKENE</sequence>
<organism evidence="1 2">
    <name type="scientific">Pseudomonas amygdali pv. mori</name>
    <dbReference type="NCBI Taxonomy" id="34065"/>
    <lineage>
        <taxon>Bacteria</taxon>
        <taxon>Pseudomonadati</taxon>
        <taxon>Pseudomonadota</taxon>
        <taxon>Gammaproteobacteria</taxon>
        <taxon>Pseudomonadales</taxon>
        <taxon>Pseudomonadaceae</taxon>
        <taxon>Pseudomonas</taxon>
        <taxon>Pseudomonas amygdali</taxon>
    </lineage>
</organism>